<keyword evidence="1" id="KW-0472">Membrane</keyword>
<dbReference type="RefSeq" id="WP_343871767.1">
    <property type="nucleotide sequence ID" value="NZ_BAAAIX010000001.1"/>
</dbReference>
<evidence type="ECO:0000313" key="3">
    <source>
        <dbReference type="Proteomes" id="UP001597326"/>
    </source>
</evidence>
<keyword evidence="1" id="KW-0812">Transmembrane</keyword>
<name>A0ABW4RQY3_9ACTN</name>
<dbReference type="EMBL" id="JBHUFZ010000001">
    <property type="protein sequence ID" value="MFD1888703.1"/>
    <property type="molecule type" value="Genomic_DNA"/>
</dbReference>
<dbReference type="Proteomes" id="UP001597326">
    <property type="component" value="Unassembled WGS sequence"/>
</dbReference>
<keyword evidence="1" id="KW-1133">Transmembrane helix</keyword>
<protein>
    <recommendedName>
        <fullName evidence="4">DUF4190 domain-containing protein</fullName>
    </recommendedName>
</protein>
<evidence type="ECO:0000313" key="2">
    <source>
        <dbReference type="EMBL" id="MFD1888703.1"/>
    </source>
</evidence>
<feature type="transmembrane region" description="Helical" evidence="1">
    <location>
        <begin position="41"/>
        <end position="64"/>
    </location>
</feature>
<proteinExistence type="predicted"/>
<organism evidence="2 3">
    <name type="scientific">Luteococcus peritonei</name>
    <dbReference type="NCBI Taxonomy" id="88874"/>
    <lineage>
        <taxon>Bacteria</taxon>
        <taxon>Bacillati</taxon>
        <taxon>Actinomycetota</taxon>
        <taxon>Actinomycetes</taxon>
        <taxon>Propionibacteriales</taxon>
        <taxon>Propionibacteriaceae</taxon>
        <taxon>Luteococcus</taxon>
    </lineage>
</organism>
<evidence type="ECO:0000256" key="1">
    <source>
        <dbReference type="SAM" id="Phobius"/>
    </source>
</evidence>
<evidence type="ECO:0008006" key="4">
    <source>
        <dbReference type="Google" id="ProtNLM"/>
    </source>
</evidence>
<comment type="caution">
    <text evidence="2">The sequence shown here is derived from an EMBL/GenBank/DDBJ whole genome shotgun (WGS) entry which is preliminary data.</text>
</comment>
<sequence length="125" mass="13111">MDKKTPLHRPPRETALVVMIFGTVLLGLNHADGGLVRLVLGAIATLALLVGIFAAPVSGFSGFMTLDGDQRFRRVRNGQLLVGTAVAYLASFFLDTALCVMAGILAAALWGQAGQDSDGAGRIEE</sequence>
<gene>
    <name evidence="2" type="ORF">ACFSCS_00680</name>
</gene>
<accession>A0ABW4RQY3</accession>
<keyword evidence="3" id="KW-1185">Reference proteome</keyword>
<reference evidence="3" key="1">
    <citation type="journal article" date="2019" name="Int. J. Syst. Evol. Microbiol.">
        <title>The Global Catalogue of Microorganisms (GCM) 10K type strain sequencing project: providing services to taxonomists for standard genome sequencing and annotation.</title>
        <authorList>
            <consortium name="The Broad Institute Genomics Platform"/>
            <consortium name="The Broad Institute Genome Sequencing Center for Infectious Disease"/>
            <person name="Wu L."/>
            <person name="Ma J."/>
        </authorList>
    </citation>
    <scope>NUCLEOTIDE SEQUENCE [LARGE SCALE GENOMIC DNA]</scope>
    <source>
        <strain evidence="3">CAIM 431</strain>
    </source>
</reference>
<feature type="transmembrane region" description="Helical" evidence="1">
    <location>
        <begin position="85"/>
        <end position="110"/>
    </location>
</feature>